<dbReference type="AlphaFoldDB" id="A0A316H9H8"/>
<dbReference type="EMBL" id="QGHA01000005">
    <property type="protein sequence ID" value="PWK77088.1"/>
    <property type="molecule type" value="Genomic_DNA"/>
</dbReference>
<comment type="caution">
    <text evidence="3">The sequence shown here is derived from an EMBL/GenBank/DDBJ whole genome shotgun (WGS) entry which is preliminary data.</text>
</comment>
<protein>
    <submittedName>
        <fullName evidence="3">Putative Zn-dependent peptidase</fullName>
    </submittedName>
</protein>
<dbReference type="InterPro" id="IPR011249">
    <property type="entry name" value="Metalloenz_LuxS/M16"/>
</dbReference>
<dbReference type="Pfam" id="PF00675">
    <property type="entry name" value="Peptidase_M16"/>
    <property type="match status" value="1"/>
</dbReference>
<dbReference type="InterPro" id="IPR011765">
    <property type="entry name" value="Pept_M16_N"/>
</dbReference>
<evidence type="ECO:0000259" key="2">
    <source>
        <dbReference type="Pfam" id="PF05193"/>
    </source>
</evidence>
<dbReference type="Pfam" id="PF05193">
    <property type="entry name" value="Peptidase_M16_C"/>
    <property type="match status" value="1"/>
</dbReference>
<dbReference type="PANTHER" id="PTHR11851">
    <property type="entry name" value="METALLOPROTEASE"/>
    <property type="match status" value="1"/>
</dbReference>
<keyword evidence="4" id="KW-1185">Reference proteome</keyword>
<sequence length="425" mass="47838">MINRKSAPESRAIDNIKLIKPELTELGNGCKLFCFNSGDQELVRIEWIFGNLTFDPAKPLLNMAVNTMLTDGTSSLTASEIADKIDFYGAFLQVDYGYENSQVTLYTLNKHLPKTLPVIADILNNSVFPQKELETFKRNQQQKLQVSTQKNDILARRAFNRAVYGATIFGYAAEMEDYQTLHRDDMLVHYKQMYQPSNCTIIISGKVESQTLALVTDTFGNKWINGADPAITTQPQFKPAADLFYFTERPEALQSAIRIGTPVINRSHPDFQSLQVLNTVLGGYFGSRLMANIREDKGYTYGIGSGLASFKQGGAFFLATEVGADVCKAAVAEIEKEINLLKTEPVPDDELSLVRNYMLGSTLGSLENIFSHADKFKTIYFAGLDYDYYDRYTDTVKNITSEKLIKLANTYFNFDQFYKVIVGKY</sequence>
<dbReference type="Gene3D" id="3.30.830.10">
    <property type="entry name" value="Metalloenzyme, LuxS/M16 peptidase-like"/>
    <property type="match status" value="2"/>
</dbReference>
<evidence type="ECO:0000313" key="4">
    <source>
        <dbReference type="Proteomes" id="UP000245678"/>
    </source>
</evidence>
<evidence type="ECO:0000313" key="3">
    <source>
        <dbReference type="EMBL" id="PWK77088.1"/>
    </source>
</evidence>
<dbReference type="GO" id="GO:0046872">
    <property type="term" value="F:metal ion binding"/>
    <property type="evidence" value="ECO:0007669"/>
    <property type="project" value="InterPro"/>
</dbReference>
<feature type="domain" description="Peptidase M16 C-terminal" evidence="2">
    <location>
        <begin position="181"/>
        <end position="356"/>
    </location>
</feature>
<dbReference type="RefSeq" id="WP_109608516.1">
    <property type="nucleotide sequence ID" value="NZ_QGHA01000005.1"/>
</dbReference>
<dbReference type="InterPro" id="IPR050361">
    <property type="entry name" value="MPP/UQCRC_Complex"/>
</dbReference>
<gene>
    <name evidence="3" type="ORF">LX99_02898</name>
</gene>
<proteinExistence type="predicted"/>
<name>A0A316H9H8_9SPHI</name>
<dbReference type="Proteomes" id="UP000245678">
    <property type="component" value="Unassembled WGS sequence"/>
</dbReference>
<evidence type="ECO:0000259" key="1">
    <source>
        <dbReference type="Pfam" id="PF00675"/>
    </source>
</evidence>
<reference evidence="3 4" key="1">
    <citation type="submission" date="2018-05" db="EMBL/GenBank/DDBJ databases">
        <title>Genomic Encyclopedia of Archaeal and Bacterial Type Strains, Phase II (KMG-II): from individual species to whole genera.</title>
        <authorList>
            <person name="Goeker M."/>
        </authorList>
    </citation>
    <scope>NUCLEOTIDE SEQUENCE [LARGE SCALE GENOMIC DNA]</scope>
    <source>
        <strain evidence="3 4">DSM 19975</strain>
    </source>
</reference>
<dbReference type="PANTHER" id="PTHR11851:SF224">
    <property type="entry name" value="PROCESSING PROTEASE"/>
    <property type="match status" value="1"/>
</dbReference>
<organism evidence="3 4">
    <name type="scientific">Mucilaginibacter oryzae</name>
    <dbReference type="NCBI Taxonomy" id="468058"/>
    <lineage>
        <taxon>Bacteria</taxon>
        <taxon>Pseudomonadati</taxon>
        <taxon>Bacteroidota</taxon>
        <taxon>Sphingobacteriia</taxon>
        <taxon>Sphingobacteriales</taxon>
        <taxon>Sphingobacteriaceae</taxon>
        <taxon>Mucilaginibacter</taxon>
    </lineage>
</organism>
<feature type="domain" description="Peptidase M16 N-terminal" evidence="1">
    <location>
        <begin position="66"/>
        <end position="164"/>
    </location>
</feature>
<dbReference type="SUPFAM" id="SSF63411">
    <property type="entry name" value="LuxS/MPP-like metallohydrolase"/>
    <property type="match status" value="2"/>
</dbReference>
<dbReference type="InterPro" id="IPR007863">
    <property type="entry name" value="Peptidase_M16_C"/>
</dbReference>
<accession>A0A316H9H8</accession>